<evidence type="ECO:0000256" key="3">
    <source>
        <dbReference type="ARBA" id="ARBA00022692"/>
    </source>
</evidence>
<evidence type="ECO:0000259" key="7">
    <source>
        <dbReference type="PROSITE" id="PS50850"/>
    </source>
</evidence>
<feature type="transmembrane region" description="Helical" evidence="6">
    <location>
        <begin position="311"/>
        <end position="339"/>
    </location>
</feature>
<evidence type="ECO:0000256" key="2">
    <source>
        <dbReference type="ARBA" id="ARBA00022448"/>
    </source>
</evidence>
<name>A0ABS2MP16_9FIRM</name>
<feature type="transmembrane region" description="Helical" evidence="6">
    <location>
        <begin position="76"/>
        <end position="109"/>
    </location>
</feature>
<evidence type="ECO:0000256" key="1">
    <source>
        <dbReference type="ARBA" id="ARBA00004651"/>
    </source>
</evidence>
<evidence type="ECO:0000256" key="6">
    <source>
        <dbReference type="SAM" id="Phobius"/>
    </source>
</evidence>
<keyword evidence="5 6" id="KW-0472">Membrane</keyword>
<keyword evidence="3 6" id="KW-0812">Transmembrane</keyword>
<evidence type="ECO:0000313" key="8">
    <source>
        <dbReference type="EMBL" id="MBM7561132.1"/>
    </source>
</evidence>
<gene>
    <name evidence="8" type="ORF">JOC49_000649</name>
</gene>
<dbReference type="PANTHER" id="PTHR23530">
    <property type="entry name" value="TRANSPORT PROTEIN-RELATED"/>
    <property type="match status" value="1"/>
</dbReference>
<dbReference type="InterPro" id="IPR053160">
    <property type="entry name" value="MFS_DHA3_Transporter"/>
</dbReference>
<feature type="domain" description="Major facilitator superfamily (MFS) profile" evidence="7">
    <location>
        <begin position="1"/>
        <end position="412"/>
    </location>
</feature>
<dbReference type="PROSITE" id="PS50850">
    <property type="entry name" value="MFS"/>
    <property type="match status" value="1"/>
</dbReference>
<keyword evidence="2" id="KW-0813">Transport</keyword>
<comment type="subcellular location">
    <subcellularLocation>
        <location evidence="1">Cell membrane</location>
        <topology evidence="1">Multi-pass membrane protein</topology>
    </subcellularLocation>
</comment>
<dbReference type="Pfam" id="PF07690">
    <property type="entry name" value="MFS_1"/>
    <property type="match status" value="1"/>
</dbReference>
<dbReference type="EMBL" id="JAFBDT010000003">
    <property type="protein sequence ID" value="MBM7561132.1"/>
    <property type="molecule type" value="Genomic_DNA"/>
</dbReference>
<organism evidence="8 9">
    <name type="scientific">Fusibacter tunisiensis</name>
    <dbReference type="NCBI Taxonomy" id="1008308"/>
    <lineage>
        <taxon>Bacteria</taxon>
        <taxon>Bacillati</taxon>
        <taxon>Bacillota</taxon>
        <taxon>Clostridia</taxon>
        <taxon>Eubacteriales</taxon>
        <taxon>Eubacteriales Family XII. Incertae Sedis</taxon>
        <taxon>Fusibacter</taxon>
    </lineage>
</organism>
<feature type="transmembrane region" description="Helical" evidence="6">
    <location>
        <begin position="389"/>
        <end position="409"/>
    </location>
</feature>
<dbReference type="InterPro" id="IPR036259">
    <property type="entry name" value="MFS_trans_sf"/>
</dbReference>
<accession>A0ABS2MP16</accession>
<feature type="transmembrane region" description="Helical" evidence="6">
    <location>
        <begin position="31"/>
        <end position="52"/>
    </location>
</feature>
<reference evidence="8 9" key="1">
    <citation type="submission" date="2021-01" db="EMBL/GenBank/DDBJ databases">
        <title>Genomic Encyclopedia of Type Strains, Phase IV (KMG-IV): sequencing the most valuable type-strain genomes for metagenomic binning, comparative biology and taxonomic classification.</title>
        <authorList>
            <person name="Goeker M."/>
        </authorList>
    </citation>
    <scope>NUCLEOTIDE SEQUENCE [LARGE SCALE GENOMIC DNA]</scope>
    <source>
        <strain evidence="8 9">DSM 24436</strain>
    </source>
</reference>
<feature type="transmembrane region" description="Helical" evidence="6">
    <location>
        <begin position="169"/>
        <end position="188"/>
    </location>
</feature>
<protein>
    <submittedName>
        <fullName evidence="8">MFS family permease</fullName>
    </submittedName>
</protein>
<comment type="caution">
    <text evidence="8">The sequence shown here is derived from an EMBL/GenBank/DDBJ whole genome shotgun (WGS) entry which is preliminary data.</text>
</comment>
<feature type="transmembrane region" description="Helical" evidence="6">
    <location>
        <begin position="268"/>
        <end position="291"/>
    </location>
</feature>
<dbReference type="InterPro" id="IPR011701">
    <property type="entry name" value="MFS"/>
</dbReference>
<dbReference type="Gene3D" id="1.20.1250.20">
    <property type="entry name" value="MFS general substrate transporter like domains"/>
    <property type="match status" value="1"/>
</dbReference>
<dbReference type="PANTHER" id="PTHR23530:SF1">
    <property type="entry name" value="PERMEASE, MAJOR FACILITATOR SUPERFAMILY-RELATED"/>
    <property type="match status" value="1"/>
</dbReference>
<dbReference type="Proteomes" id="UP000767854">
    <property type="component" value="Unassembled WGS sequence"/>
</dbReference>
<dbReference type="InterPro" id="IPR020846">
    <property type="entry name" value="MFS_dom"/>
</dbReference>
<keyword evidence="4 6" id="KW-1133">Transmembrane helix</keyword>
<evidence type="ECO:0000256" key="5">
    <source>
        <dbReference type="ARBA" id="ARBA00023136"/>
    </source>
</evidence>
<evidence type="ECO:0000256" key="4">
    <source>
        <dbReference type="ARBA" id="ARBA00022989"/>
    </source>
</evidence>
<keyword evidence="9" id="KW-1185">Reference proteome</keyword>
<evidence type="ECO:0000313" key="9">
    <source>
        <dbReference type="Proteomes" id="UP000767854"/>
    </source>
</evidence>
<proteinExistence type="predicted"/>
<dbReference type="SUPFAM" id="SSF103473">
    <property type="entry name" value="MFS general substrate transporter"/>
    <property type="match status" value="1"/>
</dbReference>
<sequence>MDIYGVIKKDKQITKFNFYGFFKNLRFFEPYLVFFLMGLGYSLFQIGILYSIREAITYIFEVPSGIMADQFGKKKVLLMCFVFYMISFVFFFWSLNFSILIVAMIFFGLGEAFRSGSHKALILSYLEHKNWYTHKGFVYGRTRAYSLLGSSLSAFISILMVLNLPSIRWVFLISLLPYLIDFMLVLSYPSALDEKTESVTSVKSFYKESLNAIKTIFSESGLMKIVISSATFDGVFKTLKDYIQPVLVSLITAIGITKIGSDSVGDQLTVYLGLVYGVFYIFSALASRNVYRLTQRYSPSSVFNRMYDLMGVALVLLAFALNQDYLIMTILVFFSLYVMKDSRKPVFVDFSSDYMKKDQRATVLSIESQLRSLLVVTLAPILGWVADQFSLQIMFLGIGGLIIIGNRILKVR</sequence>
<feature type="transmembrane region" description="Helical" evidence="6">
    <location>
        <begin position="144"/>
        <end position="162"/>
    </location>
</feature>